<accession>M2AYF7</accession>
<comment type="caution">
    <text evidence="2">The sequence shown here is derived from an EMBL/GenBank/DDBJ whole genome shotgun (WGS) entry which is preliminary data.</text>
</comment>
<name>M2AYF7_9BACT</name>
<proteinExistence type="predicted"/>
<reference evidence="2" key="1">
    <citation type="submission" date="2012-11" db="EMBL/GenBank/DDBJ databases">
        <title>Permanent draft genomes of Rhodopirellula europaea strain SH398 and 6C.</title>
        <authorList>
            <person name="Richter M."/>
            <person name="Richter-Heitmann T."/>
            <person name="Frank C."/>
            <person name="Harder J."/>
            <person name="Glockner F.O."/>
        </authorList>
    </citation>
    <scope>NUCLEOTIDE SEQUENCE</scope>
    <source>
        <strain evidence="2">6C</strain>
    </source>
</reference>
<reference evidence="2" key="2">
    <citation type="journal article" date="2013" name="Mar. Genomics">
        <title>Expression of sulfatases in Rhodopirellula baltica and the diversity of sulfatases in the genus Rhodopirellula.</title>
        <authorList>
            <person name="Wegner C.E."/>
            <person name="Richter-Heitmann T."/>
            <person name="Klindworth A."/>
            <person name="Klockow C."/>
            <person name="Richter M."/>
            <person name="Achstetter T."/>
            <person name="Glockner F.O."/>
            <person name="Harder J."/>
        </authorList>
    </citation>
    <scope>NUCLEOTIDE SEQUENCE [LARGE SCALE GENOMIC DNA]</scope>
    <source>
        <strain evidence="2">6C</strain>
    </source>
</reference>
<feature type="region of interest" description="Disordered" evidence="1">
    <location>
        <begin position="21"/>
        <end position="43"/>
    </location>
</feature>
<evidence type="ECO:0000313" key="2">
    <source>
        <dbReference type="EMBL" id="EMB14568.1"/>
    </source>
</evidence>
<keyword evidence="3" id="KW-1185">Reference proteome</keyword>
<sequence length="43" mass="4746">MSAFRTLDLSQLRQIDVVAVSPGPLQTPLGTKDRTDRANRSSF</sequence>
<evidence type="ECO:0000256" key="1">
    <source>
        <dbReference type="SAM" id="MobiDB-lite"/>
    </source>
</evidence>
<dbReference type="EMBL" id="ANMO01000216">
    <property type="protein sequence ID" value="EMB14568.1"/>
    <property type="molecule type" value="Genomic_DNA"/>
</dbReference>
<dbReference type="Proteomes" id="UP000011529">
    <property type="component" value="Unassembled WGS sequence"/>
</dbReference>
<evidence type="ECO:0000313" key="3">
    <source>
        <dbReference type="Proteomes" id="UP000011529"/>
    </source>
</evidence>
<protein>
    <submittedName>
        <fullName evidence="2">Uncharacterized protein</fullName>
    </submittedName>
</protein>
<gene>
    <name evidence="2" type="ORF">RE6C_04990</name>
</gene>
<organism evidence="2 3">
    <name type="scientific">Rhodopirellula europaea 6C</name>
    <dbReference type="NCBI Taxonomy" id="1263867"/>
    <lineage>
        <taxon>Bacteria</taxon>
        <taxon>Pseudomonadati</taxon>
        <taxon>Planctomycetota</taxon>
        <taxon>Planctomycetia</taxon>
        <taxon>Pirellulales</taxon>
        <taxon>Pirellulaceae</taxon>
        <taxon>Rhodopirellula</taxon>
    </lineage>
</organism>
<dbReference type="AlphaFoldDB" id="M2AYF7"/>
<feature type="compositionally biased region" description="Basic and acidic residues" evidence="1">
    <location>
        <begin position="31"/>
        <end position="43"/>
    </location>
</feature>